<dbReference type="InterPro" id="IPR004456">
    <property type="entry name" value="Pglycerate_mutase_ApgM"/>
</dbReference>
<protein>
    <submittedName>
        <fullName evidence="7">Phophosphoglycerate mutase AP superfamily</fullName>
    </submittedName>
</protein>
<evidence type="ECO:0000256" key="3">
    <source>
        <dbReference type="ARBA" id="ARBA00004921"/>
    </source>
</evidence>
<dbReference type="KEGG" id="dev:DhcVS_650"/>
<dbReference type="OrthoDB" id="9804453at2"/>
<dbReference type="PANTHER" id="PTHR31209">
    <property type="entry name" value="COFACTOR-INDEPENDENT PHOSPHOGLYCERATE MUTASE"/>
    <property type="match status" value="1"/>
</dbReference>
<dbReference type="NCBIfam" id="NF003160">
    <property type="entry name" value="PRK04135.1"/>
    <property type="match status" value="1"/>
</dbReference>
<dbReference type="SUPFAM" id="SSF53649">
    <property type="entry name" value="Alkaline phosphatase-like"/>
    <property type="match status" value="1"/>
</dbReference>
<dbReference type="NCBIfam" id="TIGR00306">
    <property type="entry name" value="apgM"/>
    <property type="match status" value="1"/>
</dbReference>
<dbReference type="InterPro" id="IPR006124">
    <property type="entry name" value="Metalloenzyme"/>
</dbReference>
<dbReference type="EMBL" id="CP001827">
    <property type="protein sequence ID" value="ACZ61790.1"/>
    <property type="molecule type" value="Genomic_DNA"/>
</dbReference>
<comment type="catalytic activity">
    <reaction evidence="1">
        <text>(2R)-2-phosphoglycerate = (2R)-3-phosphoglycerate</text>
        <dbReference type="Rhea" id="RHEA:15901"/>
        <dbReference type="ChEBI" id="CHEBI:58272"/>
        <dbReference type="ChEBI" id="CHEBI:58289"/>
        <dbReference type="EC" id="5.4.2.12"/>
    </reaction>
</comment>
<dbReference type="Gene3D" id="3.30.70.2130">
    <property type="entry name" value="Metalloenzyme domain"/>
    <property type="match status" value="1"/>
</dbReference>
<dbReference type="GO" id="GO:0006096">
    <property type="term" value="P:glycolytic process"/>
    <property type="evidence" value="ECO:0007669"/>
    <property type="project" value="UniProtKB-KW"/>
</dbReference>
<feature type="domain" description="Metalloenzyme" evidence="6">
    <location>
        <begin position="17"/>
        <end position="391"/>
    </location>
</feature>
<name>D2BHJ0_DEHMV</name>
<dbReference type="Pfam" id="PF10143">
    <property type="entry name" value="PhosphMutase"/>
    <property type="match status" value="1"/>
</dbReference>
<dbReference type="AlphaFoldDB" id="D2BHJ0"/>
<dbReference type="RefSeq" id="WP_012881950.1">
    <property type="nucleotide sequence ID" value="NC_013552.1"/>
</dbReference>
<evidence type="ECO:0000259" key="6">
    <source>
        <dbReference type="Pfam" id="PF01676"/>
    </source>
</evidence>
<keyword evidence="5" id="KW-0324">Glycolysis</keyword>
<evidence type="ECO:0000256" key="1">
    <source>
        <dbReference type="ARBA" id="ARBA00000370"/>
    </source>
</evidence>
<comment type="function">
    <text evidence="2">Catalyzes the interconversion of 2-phosphoglycerate and 3-phosphoglycerate.</text>
</comment>
<dbReference type="InterPro" id="IPR042253">
    <property type="entry name" value="Pglycerate_mutase_ApgM_sf"/>
</dbReference>
<comment type="pathway">
    <text evidence="3">Carbohydrate degradation.</text>
</comment>
<accession>D2BHJ0</accession>
<evidence type="ECO:0000256" key="4">
    <source>
        <dbReference type="ARBA" id="ARBA00005524"/>
    </source>
</evidence>
<dbReference type="CDD" id="cd16011">
    <property type="entry name" value="iPGM_like"/>
    <property type="match status" value="1"/>
</dbReference>
<evidence type="ECO:0000256" key="2">
    <source>
        <dbReference type="ARBA" id="ARBA00002315"/>
    </source>
</evidence>
<evidence type="ECO:0000313" key="8">
    <source>
        <dbReference type="Proteomes" id="UP000002506"/>
    </source>
</evidence>
<dbReference type="GO" id="GO:0004619">
    <property type="term" value="F:phosphoglycerate mutase activity"/>
    <property type="evidence" value="ECO:0007669"/>
    <property type="project" value="UniProtKB-EC"/>
</dbReference>
<evidence type="ECO:0000313" key="7">
    <source>
        <dbReference type="EMBL" id="ACZ61790.1"/>
    </source>
</evidence>
<dbReference type="PANTHER" id="PTHR31209:SF0">
    <property type="entry name" value="METALLOENZYME DOMAIN-CONTAINING PROTEIN"/>
    <property type="match status" value="1"/>
</dbReference>
<dbReference type="Gene3D" id="3.40.720.10">
    <property type="entry name" value="Alkaline Phosphatase, subunit A"/>
    <property type="match status" value="2"/>
</dbReference>
<dbReference type="InterPro" id="IPR017850">
    <property type="entry name" value="Alkaline_phosphatase_core_sf"/>
</dbReference>
<dbReference type="Proteomes" id="UP000002506">
    <property type="component" value="Chromosome"/>
</dbReference>
<comment type="similarity">
    <text evidence="4">Belongs to the BPG-independent phosphoglycerate mutase family. A-PGAM subfamily.</text>
</comment>
<dbReference type="eggNOG" id="COG3635">
    <property type="taxonomic scope" value="Bacteria"/>
</dbReference>
<proteinExistence type="inferred from homology"/>
<reference evidence="7 8" key="1">
    <citation type="journal article" date="2009" name="PLoS Genet.">
        <title>Localized plasticity in the streamlined genomes of vinyl chloride respiring Dehalococcoides.</title>
        <authorList>
            <person name="McMurdie P.J."/>
            <person name="Behrens S.F."/>
            <person name="Muller J.A."/>
            <person name="Goke J."/>
            <person name="Ritalahti K.M."/>
            <person name="Wagner R."/>
            <person name="Goltsman E."/>
            <person name="Lapidus A."/>
            <person name="Holmes S."/>
            <person name="Loffler F.E."/>
            <person name="Spormann A.M."/>
        </authorList>
    </citation>
    <scope>NUCLEOTIDE SEQUENCE [LARGE SCALE GENOMIC DNA]</scope>
    <source>
        <strain evidence="7 8">VS</strain>
    </source>
</reference>
<dbReference type="Pfam" id="PF01676">
    <property type="entry name" value="Metalloenzyme"/>
    <property type="match status" value="1"/>
</dbReference>
<dbReference type="GO" id="GO:0046872">
    <property type="term" value="F:metal ion binding"/>
    <property type="evidence" value="ECO:0007669"/>
    <property type="project" value="InterPro"/>
</dbReference>
<organism evidence="7 8">
    <name type="scientific">Dehalococcoides mccartyi (strain VS)</name>
    <dbReference type="NCBI Taxonomy" id="311424"/>
    <lineage>
        <taxon>Bacteria</taxon>
        <taxon>Bacillati</taxon>
        <taxon>Chloroflexota</taxon>
        <taxon>Dehalococcoidia</taxon>
        <taxon>Dehalococcoidales</taxon>
        <taxon>Dehalococcoidaceae</taxon>
        <taxon>Dehalococcoides</taxon>
    </lineage>
</organism>
<gene>
    <name evidence="7" type="ordered locus">DhcVS_650</name>
</gene>
<dbReference type="HOGENOM" id="CLU_034906_2_0_0"/>
<dbReference type="PIRSF" id="PIRSF006392">
    <property type="entry name" value="IPGAM_arch"/>
    <property type="match status" value="1"/>
</dbReference>
<sequence>MNKINLVSQLSQTTPSKIVLLVIDGLGGLPHPESGQTELETARTPNLDELARKSICGMANPVGAGITPGSAPGHLALFGYDPVDCLIGRGVLEALGIDFDLKLGDVATRGNFCTVDEKGLICDRRAGRVSSAVSAKLCTLLNGQEFEGVKVIVKPVKDHRLVVVFRGSGLSEKVTDSDPQKLGVAPKEITHLAENARLMAKVANQFLQFAAKTLKDHAPANMILLRGFSEKPCFATMNEIYKLKTAAIASYPMYRGLSKVVGMDVLSTGPTLDDEIATYKANFEKYDFFFIHVKATDAAGEDGDFERKVKALENLDQVLPEILALQPDVIAVSGDHSTPAVIEGHSWHEVPVLIYSKYCRPDKVCRFSETDCLQGGLGHIPARDIMPLAMANALKLGKFGA</sequence>
<evidence type="ECO:0000256" key="5">
    <source>
        <dbReference type="ARBA" id="ARBA00023152"/>
    </source>
</evidence>